<evidence type="ECO:0000313" key="1">
    <source>
        <dbReference type="EMBL" id="NMG75041.1"/>
    </source>
</evidence>
<dbReference type="RefSeq" id="WP_169260186.1">
    <property type="nucleotide sequence ID" value="NZ_WTVQ01000013.1"/>
</dbReference>
<dbReference type="Proteomes" id="UP000648984">
    <property type="component" value="Unassembled WGS sequence"/>
</dbReference>
<sequence length="119" mass="12785">MSLHIELANAIEGAFADRLQSPIEHKQDALIVSLDNGVALTVRYAATDAYSLRWVCGGVELGIDTAPLHRQLATFPNHLHDVSGQARVDPLTRPEDTPANNVARLINALLADPMLGLPG</sequence>
<comment type="caution">
    <text evidence="1">The sequence shown here is derived from an EMBL/GenBank/DDBJ whole genome shotgun (WGS) entry which is preliminary data.</text>
</comment>
<evidence type="ECO:0000313" key="2">
    <source>
        <dbReference type="Proteomes" id="UP000648984"/>
    </source>
</evidence>
<proteinExistence type="predicted"/>
<dbReference type="EMBL" id="WTVQ01000013">
    <property type="protein sequence ID" value="NMG75041.1"/>
    <property type="molecule type" value="Genomic_DNA"/>
</dbReference>
<accession>A0ABX1QDD2</accession>
<name>A0ABX1QDD2_9RHOO</name>
<gene>
    <name evidence="1" type="ORF">GPA25_09755</name>
</gene>
<keyword evidence="2" id="KW-1185">Reference proteome</keyword>
<organism evidence="1 2">
    <name type="scientific">Aromatoleum diolicum</name>
    <dbReference type="NCBI Taxonomy" id="75796"/>
    <lineage>
        <taxon>Bacteria</taxon>
        <taxon>Pseudomonadati</taxon>
        <taxon>Pseudomonadota</taxon>
        <taxon>Betaproteobacteria</taxon>
        <taxon>Rhodocyclales</taxon>
        <taxon>Rhodocyclaceae</taxon>
        <taxon>Aromatoleum</taxon>
    </lineage>
</organism>
<reference evidence="1 2" key="1">
    <citation type="submission" date="2019-12" db="EMBL/GenBank/DDBJ databases">
        <title>Comparative genomics gives insights into the taxonomy of the Azoarcus-Aromatoleum group and reveals separate origins of nif in the plant-associated Azoarcus and non-plant-associated Aromatoleum sub-groups.</title>
        <authorList>
            <person name="Lafos M."/>
            <person name="Maluk M."/>
            <person name="Batista M."/>
            <person name="Junghare M."/>
            <person name="Carmona M."/>
            <person name="Faoro H."/>
            <person name="Cruz L.M."/>
            <person name="Battistoni F."/>
            <person name="De Souza E."/>
            <person name="Pedrosa F."/>
            <person name="Chen W.-M."/>
            <person name="Poole P.S."/>
            <person name="Dixon R.A."/>
            <person name="James E.K."/>
        </authorList>
    </citation>
    <scope>NUCLEOTIDE SEQUENCE [LARGE SCALE GENOMIC DNA]</scope>
    <source>
        <strain evidence="1 2">22Lin</strain>
    </source>
</reference>
<protein>
    <submittedName>
        <fullName evidence="1">Uncharacterized protein</fullName>
    </submittedName>
</protein>